<keyword evidence="2" id="KW-1185">Reference proteome</keyword>
<organism evidence="1 2">
    <name type="scientific">Phytophthora aleatoria</name>
    <dbReference type="NCBI Taxonomy" id="2496075"/>
    <lineage>
        <taxon>Eukaryota</taxon>
        <taxon>Sar</taxon>
        <taxon>Stramenopiles</taxon>
        <taxon>Oomycota</taxon>
        <taxon>Peronosporomycetes</taxon>
        <taxon>Peronosporales</taxon>
        <taxon>Peronosporaceae</taxon>
        <taxon>Phytophthora</taxon>
    </lineage>
</organism>
<sequence length="86" mass="9570">MNVATSSHVKLRTLALCKFLTESAAKLWPGPKCSTARFFNDESSCNQKRHPSLLLKPFPSWAVIGQPPRQTPSTDFRAVLNRLASD</sequence>
<protein>
    <submittedName>
        <fullName evidence="1">Uncharacterized protein</fullName>
    </submittedName>
</protein>
<dbReference type="Proteomes" id="UP000709295">
    <property type="component" value="Unassembled WGS sequence"/>
</dbReference>
<name>A0A8J5IXG8_9STRA</name>
<dbReference type="AlphaFoldDB" id="A0A8J5IXG8"/>
<dbReference type="EMBL" id="JAENGY010000391">
    <property type="protein sequence ID" value="KAG6964125.1"/>
    <property type="molecule type" value="Genomic_DNA"/>
</dbReference>
<evidence type="ECO:0000313" key="2">
    <source>
        <dbReference type="Proteomes" id="UP000709295"/>
    </source>
</evidence>
<accession>A0A8J5IXG8</accession>
<gene>
    <name evidence="1" type="ORF">JG688_00007844</name>
</gene>
<proteinExistence type="predicted"/>
<reference evidence="1" key="1">
    <citation type="submission" date="2021-01" db="EMBL/GenBank/DDBJ databases">
        <title>Phytophthora aleatoria, a newly-described species from Pinus radiata is distinct from Phytophthora cactorum isolates based on comparative genomics.</title>
        <authorList>
            <person name="Mcdougal R."/>
            <person name="Panda P."/>
            <person name="Williams N."/>
            <person name="Studholme D.J."/>
        </authorList>
    </citation>
    <scope>NUCLEOTIDE SEQUENCE</scope>
    <source>
        <strain evidence="1">NZFS 4037</strain>
    </source>
</reference>
<comment type="caution">
    <text evidence="1">The sequence shown here is derived from an EMBL/GenBank/DDBJ whole genome shotgun (WGS) entry which is preliminary data.</text>
</comment>
<evidence type="ECO:0000313" key="1">
    <source>
        <dbReference type="EMBL" id="KAG6964125.1"/>
    </source>
</evidence>